<evidence type="ECO:0000313" key="1">
    <source>
        <dbReference type="EMBL" id="SDI70346.1"/>
    </source>
</evidence>
<dbReference type="AlphaFoldDB" id="A0A7Z7BCA8"/>
<proteinExistence type="predicted"/>
<reference evidence="1" key="1">
    <citation type="submission" date="2016-10" db="EMBL/GenBank/DDBJ databases">
        <authorList>
            <person name="Varghese N."/>
            <person name="Submissions S."/>
        </authorList>
    </citation>
    <scope>NUCLEOTIDE SEQUENCE [LARGE SCALE GENOMIC DNA]</scope>
    <source>
        <strain evidence="1">YR281</strain>
    </source>
</reference>
<evidence type="ECO:0000313" key="2">
    <source>
        <dbReference type="Proteomes" id="UP000198900"/>
    </source>
</evidence>
<name>A0A7Z7BCA8_9BURK</name>
<organism evidence="1 2">
    <name type="scientific">Paraburkholderia steynii</name>
    <dbReference type="NCBI Taxonomy" id="1245441"/>
    <lineage>
        <taxon>Bacteria</taxon>
        <taxon>Pseudomonadati</taxon>
        <taxon>Pseudomonadota</taxon>
        <taxon>Betaproteobacteria</taxon>
        <taxon>Burkholderiales</taxon>
        <taxon>Burkholderiaceae</taxon>
        <taxon>Paraburkholderia</taxon>
    </lineage>
</organism>
<dbReference type="Proteomes" id="UP000198900">
    <property type="component" value="Unassembled WGS sequence"/>
</dbReference>
<sequence length="39" mass="4549">MLAFENTIISLIFHCFKVIKSRKSTSNRMFGLAKNEYLP</sequence>
<keyword evidence="2" id="KW-1185">Reference proteome</keyword>
<protein>
    <submittedName>
        <fullName evidence="1">Uncharacterized protein</fullName>
    </submittedName>
</protein>
<gene>
    <name evidence="1" type="ORF">SAMN04487926_12243</name>
</gene>
<comment type="caution">
    <text evidence="1">The sequence shown here is derived from an EMBL/GenBank/DDBJ whole genome shotgun (WGS) entry which is preliminary data.</text>
</comment>
<accession>A0A7Z7BCA8</accession>
<dbReference type="EMBL" id="FNDI01000022">
    <property type="protein sequence ID" value="SDI70346.1"/>
    <property type="molecule type" value="Genomic_DNA"/>
</dbReference>